<dbReference type="EC" id="2.7.7.77" evidence="8"/>
<feature type="binding site" evidence="8">
    <location>
        <begin position="12"/>
        <end position="14"/>
    </location>
    <ligand>
        <name>GTP</name>
        <dbReference type="ChEBI" id="CHEBI:37565"/>
    </ligand>
</feature>
<dbReference type="InterPro" id="IPR025877">
    <property type="entry name" value="MobA-like_NTP_Trfase"/>
</dbReference>
<dbReference type="OrthoDB" id="9788394at2"/>
<feature type="binding site" evidence="8">
    <location>
        <position position="24"/>
    </location>
    <ligand>
        <name>GTP</name>
        <dbReference type="ChEBI" id="CHEBI:37565"/>
    </ligand>
</feature>
<evidence type="ECO:0000256" key="4">
    <source>
        <dbReference type="ARBA" id="ARBA00022741"/>
    </source>
</evidence>
<evidence type="ECO:0000256" key="1">
    <source>
        <dbReference type="ARBA" id="ARBA00022490"/>
    </source>
</evidence>
<comment type="domain">
    <text evidence="8">The N-terminal domain determines nucleotide recognition and specific binding, while the C-terminal domain determines the specific binding to the target protein.</text>
</comment>
<dbReference type="Pfam" id="PF12804">
    <property type="entry name" value="NTP_transf_3"/>
    <property type="match status" value="1"/>
</dbReference>
<keyword evidence="10" id="KW-0548">Nucleotidyltransferase</keyword>
<comment type="caution">
    <text evidence="10">The sequence shown here is derived from an EMBL/GenBank/DDBJ whole genome shotgun (WGS) entry which is preliminary data.</text>
</comment>
<dbReference type="PANTHER" id="PTHR19136:SF81">
    <property type="entry name" value="MOLYBDENUM COFACTOR GUANYLYLTRANSFERASE"/>
    <property type="match status" value="1"/>
</dbReference>
<comment type="catalytic activity">
    <reaction evidence="8">
        <text>Mo-molybdopterin + GTP + H(+) = Mo-molybdopterin guanine dinucleotide + diphosphate</text>
        <dbReference type="Rhea" id="RHEA:34243"/>
        <dbReference type="ChEBI" id="CHEBI:15378"/>
        <dbReference type="ChEBI" id="CHEBI:33019"/>
        <dbReference type="ChEBI" id="CHEBI:37565"/>
        <dbReference type="ChEBI" id="CHEBI:71302"/>
        <dbReference type="ChEBI" id="CHEBI:71310"/>
        <dbReference type="EC" id="2.7.7.77"/>
    </reaction>
</comment>
<feature type="domain" description="MobA-like NTP transferase" evidence="9">
    <location>
        <begin position="9"/>
        <end position="143"/>
    </location>
</feature>
<dbReference type="RefSeq" id="WP_101185126.1">
    <property type="nucleotide sequence ID" value="NZ_CP031218.1"/>
</dbReference>
<keyword evidence="7 8" id="KW-0501">Molybdenum cofactor biosynthesis</keyword>
<keyword evidence="6 8" id="KW-0342">GTP-binding</keyword>
<name>A0A2N1J1M0_9BACT</name>
<keyword evidence="5 8" id="KW-0460">Magnesium</keyword>
<feature type="binding site" evidence="8">
    <location>
        <position position="98"/>
    </location>
    <ligand>
        <name>Mg(2+)</name>
        <dbReference type="ChEBI" id="CHEBI:18420"/>
    </ligand>
</feature>
<evidence type="ECO:0000256" key="2">
    <source>
        <dbReference type="ARBA" id="ARBA00022679"/>
    </source>
</evidence>
<accession>A0A2N1J1M0</accession>
<dbReference type="Gene3D" id="3.90.550.10">
    <property type="entry name" value="Spore Coat Polysaccharide Biosynthesis Protein SpsA, Chain A"/>
    <property type="match status" value="1"/>
</dbReference>
<protein>
    <recommendedName>
        <fullName evidence="8">Probable molybdenum cofactor guanylyltransferase</fullName>
        <shortName evidence="8">MoCo guanylyltransferase</shortName>
        <ecNumber evidence="8">2.7.7.77</ecNumber>
    </recommendedName>
    <alternativeName>
        <fullName evidence="8">GTP:molybdopterin guanylyltransferase</fullName>
    </alternativeName>
    <alternativeName>
        <fullName evidence="8">Mo-MPT guanylyltransferase</fullName>
    </alternativeName>
    <alternativeName>
        <fullName evidence="8">Molybdopterin guanylyltransferase</fullName>
    </alternativeName>
    <alternativeName>
        <fullName evidence="8">Molybdopterin-guanine dinucleotide synthase</fullName>
        <shortName evidence="8">MGD synthase</shortName>
    </alternativeName>
</protein>
<keyword evidence="2 8" id="KW-0808">Transferase</keyword>
<dbReference type="Proteomes" id="UP000233248">
    <property type="component" value="Unassembled WGS sequence"/>
</dbReference>
<keyword evidence="3 8" id="KW-0479">Metal-binding</keyword>
<organism evidence="10 11">
    <name type="scientific">Malaciobacter halophilus</name>
    <dbReference type="NCBI Taxonomy" id="197482"/>
    <lineage>
        <taxon>Bacteria</taxon>
        <taxon>Pseudomonadati</taxon>
        <taxon>Campylobacterota</taxon>
        <taxon>Epsilonproteobacteria</taxon>
        <taxon>Campylobacterales</taxon>
        <taxon>Arcobacteraceae</taxon>
        <taxon>Malaciobacter</taxon>
    </lineage>
</organism>
<evidence type="ECO:0000259" key="9">
    <source>
        <dbReference type="Pfam" id="PF12804"/>
    </source>
</evidence>
<dbReference type="GO" id="GO:1902758">
    <property type="term" value="P:bis(molybdopterin guanine dinucleotide)molybdenum biosynthetic process"/>
    <property type="evidence" value="ECO:0007669"/>
    <property type="project" value="TreeGrafter"/>
</dbReference>
<dbReference type="EMBL" id="NXIF01000034">
    <property type="protein sequence ID" value="PKI80453.1"/>
    <property type="molecule type" value="Genomic_DNA"/>
</dbReference>
<evidence type="ECO:0000256" key="8">
    <source>
        <dbReference type="HAMAP-Rule" id="MF_00316"/>
    </source>
</evidence>
<dbReference type="KEGG" id="ahs:AHALO_0197"/>
<evidence type="ECO:0000313" key="10">
    <source>
        <dbReference type="EMBL" id="PKI80453.1"/>
    </source>
</evidence>
<dbReference type="NCBIfam" id="NF001837">
    <property type="entry name" value="PRK00560.1"/>
    <property type="match status" value="1"/>
</dbReference>
<dbReference type="GO" id="GO:0005737">
    <property type="term" value="C:cytoplasm"/>
    <property type="evidence" value="ECO:0007669"/>
    <property type="project" value="UniProtKB-SubCell"/>
</dbReference>
<comment type="subcellular location">
    <subcellularLocation>
        <location evidence="8">Cytoplasm</location>
    </subcellularLocation>
</comment>
<dbReference type="GO" id="GO:0061603">
    <property type="term" value="F:molybdenum cofactor guanylyltransferase activity"/>
    <property type="evidence" value="ECO:0007669"/>
    <property type="project" value="UniProtKB-EC"/>
</dbReference>
<evidence type="ECO:0000256" key="7">
    <source>
        <dbReference type="ARBA" id="ARBA00023150"/>
    </source>
</evidence>
<dbReference type="SUPFAM" id="SSF53448">
    <property type="entry name" value="Nucleotide-diphospho-sugar transferases"/>
    <property type="match status" value="1"/>
</dbReference>
<dbReference type="PANTHER" id="PTHR19136">
    <property type="entry name" value="MOLYBDENUM COFACTOR GUANYLYLTRANSFERASE"/>
    <property type="match status" value="1"/>
</dbReference>
<keyword evidence="4 8" id="KW-0547">Nucleotide-binding</keyword>
<evidence type="ECO:0000256" key="6">
    <source>
        <dbReference type="ARBA" id="ARBA00023134"/>
    </source>
</evidence>
<keyword evidence="1 8" id="KW-0963">Cytoplasm</keyword>
<dbReference type="HAMAP" id="MF_00316">
    <property type="entry name" value="MobA"/>
    <property type="match status" value="1"/>
</dbReference>
<dbReference type="CDD" id="cd02503">
    <property type="entry name" value="MobA"/>
    <property type="match status" value="1"/>
</dbReference>
<dbReference type="GO" id="GO:0005525">
    <property type="term" value="F:GTP binding"/>
    <property type="evidence" value="ECO:0007669"/>
    <property type="project" value="UniProtKB-UniRule"/>
</dbReference>
<comment type="function">
    <text evidence="8">Transfers a GMP moiety from GTP to Mo-molybdopterin (Mo-MPT) cofactor (Moco or molybdenum cofactor) to form Mo-molybdopterin guanine dinucleotide (Mo-MGD) cofactor.</text>
</comment>
<keyword evidence="11" id="KW-1185">Reference proteome</keyword>
<gene>
    <name evidence="8" type="primary">mobA</name>
    <name evidence="10" type="ORF">CP960_09210</name>
</gene>
<comment type="cofactor">
    <cofactor evidence="8">
        <name>Mg(2+)</name>
        <dbReference type="ChEBI" id="CHEBI:18420"/>
    </cofactor>
</comment>
<dbReference type="GO" id="GO:0046872">
    <property type="term" value="F:metal ion binding"/>
    <property type="evidence" value="ECO:0007669"/>
    <property type="project" value="UniProtKB-KW"/>
</dbReference>
<proteinExistence type="inferred from homology"/>
<comment type="caution">
    <text evidence="8">Lacks conserved residue(s) required for the propagation of feature annotation.</text>
</comment>
<evidence type="ECO:0000256" key="5">
    <source>
        <dbReference type="ARBA" id="ARBA00022842"/>
    </source>
</evidence>
<dbReference type="AlphaFoldDB" id="A0A2N1J1M0"/>
<sequence length="190" mass="21743">MKPQFNIPCVILCGGKSSRMKEDKSLLPFANKTSLAKYQYDRLKPYFKEIYLSSKTDKFDFEANLLLEESLIYSPIIGIDSIISKLNKNDKIFLITVDTPLVEIDSISKIINCSKGYDITVAKTQRVHNLCGVFSSNIKHIVDNMIKNDIHKISHLLEAVRTNIVEFTNEDEFINLNHPKDYQKALNIIS</sequence>
<comment type="similarity">
    <text evidence="8">Belongs to the MobA family.</text>
</comment>
<evidence type="ECO:0000256" key="3">
    <source>
        <dbReference type="ARBA" id="ARBA00022723"/>
    </source>
</evidence>
<evidence type="ECO:0000313" key="11">
    <source>
        <dbReference type="Proteomes" id="UP000233248"/>
    </source>
</evidence>
<dbReference type="InterPro" id="IPR029044">
    <property type="entry name" value="Nucleotide-diphossugar_trans"/>
</dbReference>
<reference evidence="10 11" key="1">
    <citation type="submission" date="2017-09" db="EMBL/GenBank/DDBJ databases">
        <title>Genomics of the genus Arcobacter.</title>
        <authorList>
            <person name="Perez-Cataluna A."/>
            <person name="Figueras M.J."/>
            <person name="Salas-Masso N."/>
        </authorList>
    </citation>
    <scope>NUCLEOTIDE SEQUENCE [LARGE SCALE GENOMIC DNA]</scope>
    <source>
        <strain evidence="10 11">DSM 18005</strain>
    </source>
</reference>
<dbReference type="InterPro" id="IPR013482">
    <property type="entry name" value="Molybde_CF_guanTrfase"/>
</dbReference>
<feature type="binding site" evidence="8">
    <location>
        <position position="98"/>
    </location>
    <ligand>
        <name>GTP</name>
        <dbReference type="ChEBI" id="CHEBI:37565"/>
    </ligand>
</feature>